<name>A0A2S4LVZ3_9HYPH</name>
<protein>
    <submittedName>
        <fullName evidence="4">L-fuculose-phosphate aldolase</fullName>
    </submittedName>
</protein>
<dbReference type="OrthoDB" id="5291399at2"/>
<dbReference type="InterPro" id="IPR001303">
    <property type="entry name" value="Aldolase_II/adducin_N"/>
</dbReference>
<dbReference type="AlphaFoldDB" id="A0A2S4LVZ3"/>
<dbReference type="GO" id="GO:0019323">
    <property type="term" value="P:pentose catabolic process"/>
    <property type="evidence" value="ECO:0007669"/>
    <property type="project" value="TreeGrafter"/>
</dbReference>
<dbReference type="InterPro" id="IPR050197">
    <property type="entry name" value="Aldolase_class_II_sugar_metab"/>
</dbReference>
<feature type="domain" description="Class II aldolase/adducin N-terminal" evidence="3">
    <location>
        <begin position="13"/>
        <end position="187"/>
    </location>
</feature>
<dbReference type="PANTHER" id="PTHR22789">
    <property type="entry name" value="FUCULOSE PHOSPHATE ALDOLASE"/>
    <property type="match status" value="1"/>
</dbReference>
<dbReference type="EMBL" id="PQFZ01000023">
    <property type="protein sequence ID" value="POR46618.1"/>
    <property type="molecule type" value="Genomic_DNA"/>
</dbReference>
<keyword evidence="5" id="KW-1185">Reference proteome</keyword>
<dbReference type="PANTHER" id="PTHR22789:SF0">
    <property type="entry name" value="3-OXO-TETRONATE 4-PHOSPHATE DECARBOXYLASE-RELATED"/>
    <property type="match status" value="1"/>
</dbReference>
<sequence length="221" mass="23422">MNAPIVAEAEARAELCRIYRAIETAGLSIGNAGNISIRLGEHMLISPTGADGATVTPEDFVLARFDGTALSPGVPSSEWAIHGGIYAAGLGEAVIHAHPDACVALSCLRRPMPPFHYMVAAFGGHEVPCAPYAPFGTQALADGVVETLGTRFNACLMANHGMVCHARTLQQAFGRTVKLDMLARQYLLARQAGEIVDLTAQEMDVVLGRYADYGRGRLSSV</sequence>
<evidence type="ECO:0000256" key="1">
    <source>
        <dbReference type="ARBA" id="ARBA00022723"/>
    </source>
</evidence>
<dbReference type="InterPro" id="IPR036409">
    <property type="entry name" value="Aldolase_II/adducin_N_sf"/>
</dbReference>
<dbReference type="RefSeq" id="WP_103720954.1">
    <property type="nucleotide sequence ID" value="NZ_PQFZ01000023.1"/>
</dbReference>
<evidence type="ECO:0000256" key="2">
    <source>
        <dbReference type="ARBA" id="ARBA00023239"/>
    </source>
</evidence>
<dbReference type="GO" id="GO:0046872">
    <property type="term" value="F:metal ion binding"/>
    <property type="evidence" value="ECO:0007669"/>
    <property type="project" value="UniProtKB-KW"/>
</dbReference>
<gene>
    <name evidence="4" type="ORF">CYD53_12314</name>
</gene>
<dbReference type="Proteomes" id="UP000236919">
    <property type="component" value="Unassembled WGS sequence"/>
</dbReference>
<keyword evidence="1" id="KW-0479">Metal-binding</keyword>
<accession>A0A2S4LVZ3</accession>
<keyword evidence="2" id="KW-0456">Lyase</keyword>
<proteinExistence type="predicted"/>
<dbReference type="Pfam" id="PF00596">
    <property type="entry name" value="Aldolase_II"/>
    <property type="match status" value="1"/>
</dbReference>
<reference evidence="4 5" key="1">
    <citation type="submission" date="2018-01" db="EMBL/GenBank/DDBJ databases">
        <title>Genomic Encyclopedia of Type Strains, Phase III (KMG-III): the genomes of soil and plant-associated and newly described type strains.</title>
        <authorList>
            <person name="Whitman W."/>
        </authorList>
    </citation>
    <scope>NUCLEOTIDE SEQUENCE [LARGE SCALE GENOMIC DNA]</scope>
    <source>
        <strain evidence="4 5">1131</strain>
    </source>
</reference>
<dbReference type="GO" id="GO:0016832">
    <property type="term" value="F:aldehyde-lyase activity"/>
    <property type="evidence" value="ECO:0007669"/>
    <property type="project" value="TreeGrafter"/>
</dbReference>
<evidence type="ECO:0000313" key="4">
    <source>
        <dbReference type="EMBL" id="POR46618.1"/>
    </source>
</evidence>
<comment type="caution">
    <text evidence="4">The sequence shown here is derived from an EMBL/GenBank/DDBJ whole genome shotgun (WGS) entry which is preliminary data.</text>
</comment>
<evidence type="ECO:0000259" key="3">
    <source>
        <dbReference type="SMART" id="SM01007"/>
    </source>
</evidence>
<dbReference type="SMART" id="SM01007">
    <property type="entry name" value="Aldolase_II"/>
    <property type="match status" value="1"/>
</dbReference>
<dbReference type="SUPFAM" id="SSF53639">
    <property type="entry name" value="AraD/HMP-PK domain-like"/>
    <property type="match status" value="1"/>
</dbReference>
<evidence type="ECO:0000313" key="5">
    <source>
        <dbReference type="Proteomes" id="UP000236919"/>
    </source>
</evidence>
<dbReference type="Gene3D" id="3.40.225.10">
    <property type="entry name" value="Class II aldolase/adducin N-terminal domain"/>
    <property type="match status" value="1"/>
</dbReference>
<dbReference type="GO" id="GO:0005829">
    <property type="term" value="C:cytosol"/>
    <property type="evidence" value="ECO:0007669"/>
    <property type="project" value="TreeGrafter"/>
</dbReference>
<organism evidence="4 5">
    <name type="scientific">Bosea psychrotolerans</name>
    <dbReference type="NCBI Taxonomy" id="1871628"/>
    <lineage>
        <taxon>Bacteria</taxon>
        <taxon>Pseudomonadati</taxon>
        <taxon>Pseudomonadota</taxon>
        <taxon>Alphaproteobacteria</taxon>
        <taxon>Hyphomicrobiales</taxon>
        <taxon>Boseaceae</taxon>
        <taxon>Bosea</taxon>
    </lineage>
</organism>